<dbReference type="AlphaFoldDB" id="A0A0C9QDS2"/>
<evidence type="ECO:0000313" key="1">
    <source>
        <dbReference type="EMBL" id="GAN37932.1"/>
    </source>
</evidence>
<protein>
    <submittedName>
        <fullName evidence="1">Uncharacterized protein</fullName>
    </submittedName>
</protein>
<name>A0A0C9QDS2_LACPA</name>
<sequence>MIELGETVPIHRQLADDGGQIVEVGPEIAGVCVIRQLLQVVVQLMQGKIDGHR</sequence>
<gene>
    <name evidence="1" type="ORF">LC0644_2521</name>
</gene>
<proteinExistence type="predicted"/>
<dbReference type="EMBL" id="BAYM01000387">
    <property type="protein sequence ID" value="GAN37932.1"/>
    <property type="molecule type" value="Genomic_DNA"/>
</dbReference>
<organism evidence="1 2">
    <name type="scientific">Lacticaseibacillus paracasei NRIC 0644</name>
    <dbReference type="NCBI Taxonomy" id="1435038"/>
    <lineage>
        <taxon>Bacteria</taxon>
        <taxon>Bacillati</taxon>
        <taxon>Bacillota</taxon>
        <taxon>Bacilli</taxon>
        <taxon>Lactobacillales</taxon>
        <taxon>Lactobacillaceae</taxon>
        <taxon>Lacticaseibacillus</taxon>
    </lineage>
</organism>
<accession>A0A0C9QDS2</accession>
<reference evidence="2" key="1">
    <citation type="submission" date="2014-05" db="EMBL/GenBank/DDBJ databases">
        <title>Whole genome sequencing of Lactobacillus casei NRIC0644.</title>
        <authorList>
            <person name="Atarashi H."/>
            <person name="Yoshida Y."/>
            <person name="Fujimura S."/>
            <person name="Tanaka N."/>
            <person name="Shiwa Y."/>
            <person name="Yoshikawa H."/>
            <person name="Okada S."/>
            <person name="Nakagawa J."/>
        </authorList>
    </citation>
    <scope>NUCLEOTIDE SEQUENCE [LARGE SCALE GENOMIC DNA]</scope>
    <source>
        <strain evidence="2">NRIC0644</strain>
    </source>
</reference>
<comment type="caution">
    <text evidence="1">The sequence shown here is derived from an EMBL/GenBank/DDBJ whole genome shotgun (WGS) entry which is preliminary data.</text>
</comment>
<dbReference type="Proteomes" id="UP000032552">
    <property type="component" value="Unassembled WGS sequence"/>
</dbReference>
<evidence type="ECO:0000313" key="2">
    <source>
        <dbReference type="Proteomes" id="UP000032552"/>
    </source>
</evidence>